<dbReference type="Proteomes" id="UP000030854">
    <property type="component" value="Unassembled WGS sequence"/>
</dbReference>
<evidence type="ECO:0000256" key="22">
    <source>
        <dbReference type="SAM" id="Phobius"/>
    </source>
</evidence>
<feature type="compositionally biased region" description="Low complexity" evidence="21">
    <location>
        <begin position="324"/>
        <end position="333"/>
    </location>
</feature>
<sequence length="722" mass="80279">MSRRCSLEHSRKPNFQGKFPLKPRMLVDFLQAIHPDEAGISHKLYREDRIPPQLHRNHNHSESNQDETHLPSLLKIKKPIPLHSSQQGNYSLASVDRYASEGHRDQALNPSDCNFQLALGAENNYRECVAAQVMENLNTLTQGRQPEKDQDVLRDTSNYVYGTDLPVNSKKSSHSSSHNFLETHSDQFFTSKTPLAKAAMTTGNLTPPSRPANSHSQLSLNYDAYTDIPYRYSRNIDPNLCDFDPRSIEDDGDDGLGYKQHVHRSSVLSFGNSERNSLHTSAISGVSKGSLFGSLGTALGRKPITSASDSQNYDRNNYIKNIDNAANGADGADSTQNTHEKSESEKSEWLSKQSNGRSKLRLLVFLIVTVVALGGITGAIVNTILHKKSLDSADKSAADDRQNNGDLDKNSGEIKKLMNNPHLHKVFPAIDYTPSRSQYPDCLHNPPSQNDVTRDLAVLSQLSNTIRLYGTDCNQTEMLIHSIDQLDLKKKVKIWMGVWLNQNETTNNRQISQMYRILDVYGTDPFVGIIVGNEVLFRQDMSPTELGNRLTSIKSNLSSKGISLPVASSDLGDDWTAQLASKTDILMANIHPFFAGVSADVAASWTWNFWQQHNVILQPDLSKNIISETGWPSSGGISCGGADTCTEGSVASVDAMNTFMNNWVCQALQNGTNYFWFEAFDEPWKTHLNEPGKEWEDKWGLLDAQRNLKPGVIIPSCDGKTV</sequence>
<comment type="caution">
    <text evidence="23">The sequence shown here is derived from an EMBL/GenBank/DDBJ whole genome shotgun (WGS) entry which is preliminary data.</text>
</comment>
<dbReference type="PANTHER" id="PTHR16631:SF17">
    <property type="entry name" value="GLUCAN ENDO-1,3-BETA-GLUCOSIDASE BTGC"/>
    <property type="match status" value="1"/>
</dbReference>
<evidence type="ECO:0000256" key="3">
    <source>
        <dbReference type="ARBA" id="ARBA00004401"/>
    </source>
</evidence>
<dbReference type="SUPFAM" id="SSF51445">
    <property type="entry name" value="(Trans)glycosidases"/>
    <property type="match status" value="1"/>
</dbReference>
<name>A0A0B1PD02_UNCNE</name>
<dbReference type="Pfam" id="PF00332">
    <property type="entry name" value="Glyco_hydro_17"/>
    <property type="match status" value="1"/>
</dbReference>
<evidence type="ECO:0000256" key="19">
    <source>
        <dbReference type="ARBA" id="ARBA00043078"/>
    </source>
</evidence>
<dbReference type="AlphaFoldDB" id="A0A0B1PD02"/>
<comment type="similarity">
    <text evidence="4 20">Belongs to the glycosyl hydrolase 17 family.</text>
</comment>
<evidence type="ECO:0000256" key="13">
    <source>
        <dbReference type="ARBA" id="ARBA00023180"/>
    </source>
</evidence>
<gene>
    <name evidence="23" type="ORF">EV44_g5728</name>
</gene>
<evidence type="ECO:0000256" key="21">
    <source>
        <dbReference type="SAM" id="MobiDB-lite"/>
    </source>
</evidence>
<dbReference type="GO" id="GO:0071555">
    <property type="term" value="P:cell wall organization"/>
    <property type="evidence" value="ECO:0007669"/>
    <property type="project" value="UniProtKB-KW"/>
</dbReference>
<comment type="subcellular location">
    <subcellularLocation>
        <location evidence="3">Cell membrane</location>
        <topology evidence="3">Single-pass type II membrane protein</topology>
    </subcellularLocation>
    <subcellularLocation>
        <location evidence="2">Secreted</location>
        <location evidence="2">Cell wall</location>
    </subcellularLocation>
</comment>
<evidence type="ECO:0000256" key="1">
    <source>
        <dbReference type="ARBA" id="ARBA00000382"/>
    </source>
</evidence>
<evidence type="ECO:0000313" key="23">
    <source>
        <dbReference type="EMBL" id="KHJ36138.1"/>
    </source>
</evidence>
<dbReference type="FunFam" id="3.20.20.80:FF:000151">
    <property type="entry name" value="Glucan endo-1,3-beta-glucosidase btgC"/>
    <property type="match status" value="1"/>
</dbReference>
<feature type="compositionally biased region" description="Basic and acidic residues" evidence="21">
    <location>
        <begin position="338"/>
        <end position="349"/>
    </location>
</feature>
<keyword evidence="10" id="KW-0378">Hydrolase</keyword>
<dbReference type="PANTHER" id="PTHR16631">
    <property type="entry name" value="GLUCAN 1,3-BETA-GLUCOSIDASE"/>
    <property type="match status" value="1"/>
</dbReference>
<evidence type="ECO:0000256" key="6">
    <source>
        <dbReference type="ARBA" id="ARBA00022475"/>
    </source>
</evidence>
<dbReference type="InterPro" id="IPR050732">
    <property type="entry name" value="Beta-glucan_modifiers"/>
</dbReference>
<dbReference type="GO" id="GO:0005886">
    <property type="term" value="C:plasma membrane"/>
    <property type="evidence" value="ECO:0007669"/>
    <property type="project" value="UniProtKB-SubCell"/>
</dbReference>
<feature type="transmembrane region" description="Helical" evidence="22">
    <location>
        <begin position="362"/>
        <end position="385"/>
    </location>
</feature>
<keyword evidence="9" id="KW-0732">Signal</keyword>
<dbReference type="EC" id="3.2.1.39" evidence="5"/>
<evidence type="ECO:0000256" key="15">
    <source>
        <dbReference type="ARBA" id="ARBA00023316"/>
    </source>
</evidence>
<evidence type="ECO:0000256" key="16">
    <source>
        <dbReference type="ARBA" id="ARBA00023326"/>
    </source>
</evidence>
<keyword evidence="11" id="KW-0735">Signal-anchor</keyword>
<dbReference type="OMA" id="QYPDCLK"/>
<evidence type="ECO:0000256" key="4">
    <source>
        <dbReference type="ARBA" id="ARBA00008773"/>
    </source>
</evidence>
<dbReference type="HOGENOM" id="CLU_011476_0_0_1"/>
<evidence type="ECO:0000256" key="17">
    <source>
        <dbReference type="ARBA" id="ARBA00037649"/>
    </source>
</evidence>
<dbReference type="GO" id="GO:0042973">
    <property type="term" value="F:glucan endo-1,3-beta-D-glucosidase activity"/>
    <property type="evidence" value="ECO:0007669"/>
    <property type="project" value="UniProtKB-EC"/>
</dbReference>
<keyword evidence="16" id="KW-0624">Polysaccharide degradation</keyword>
<reference evidence="23 24" key="1">
    <citation type="journal article" date="2014" name="BMC Genomics">
        <title>Adaptive genomic structural variation in the grape powdery mildew pathogen, Erysiphe necator.</title>
        <authorList>
            <person name="Jones L."/>
            <person name="Riaz S."/>
            <person name="Morales-Cruz A."/>
            <person name="Amrine K.C."/>
            <person name="McGuire B."/>
            <person name="Gubler W.D."/>
            <person name="Walker M.A."/>
            <person name="Cantu D."/>
        </authorList>
    </citation>
    <scope>NUCLEOTIDE SEQUENCE [LARGE SCALE GENOMIC DNA]</scope>
    <source>
        <strain evidence="24">c</strain>
    </source>
</reference>
<keyword evidence="22" id="KW-1133">Transmembrane helix</keyword>
<organism evidence="23 24">
    <name type="scientific">Uncinula necator</name>
    <name type="common">Grape powdery mildew</name>
    <dbReference type="NCBI Taxonomy" id="52586"/>
    <lineage>
        <taxon>Eukaryota</taxon>
        <taxon>Fungi</taxon>
        <taxon>Dikarya</taxon>
        <taxon>Ascomycota</taxon>
        <taxon>Pezizomycotina</taxon>
        <taxon>Leotiomycetes</taxon>
        <taxon>Erysiphales</taxon>
        <taxon>Erysiphaceae</taxon>
        <taxon>Erysiphe</taxon>
    </lineage>
</organism>
<evidence type="ECO:0000256" key="11">
    <source>
        <dbReference type="ARBA" id="ARBA00022968"/>
    </source>
</evidence>
<keyword evidence="24" id="KW-1185">Reference proteome</keyword>
<keyword evidence="13" id="KW-0325">Glycoprotein</keyword>
<dbReference type="Gene3D" id="3.20.20.80">
    <property type="entry name" value="Glycosidases"/>
    <property type="match status" value="1"/>
</dbReference>
<evidence type="ECO:0000313" key="24">
    <source>
        <dbReference type="Proteomes" id="UP000030854"/>
    </source>
</evidence>
<evidence type="ECO:0000256" key="9">
    <source>
        <dbReference type="ARBA" id="ARBA00022729"/>
    </source>
</evidence>
<proteinExistence type="inferred from homology"/>
<evidence type="ECO:0000256" key="5">
    <source>
        <dbReference type="ARBA" id="ARBA00012780"/>
    </source>
</evidence>
<dbReference type="InterPro" id="IPR000490">
    <property type="entry name" value="Glyco_hydro_17"/>
</dbReference>
<protein>
    <recommendedName>
        <fullName evidence="5">glucan endo-1,3-beta-D-glucosidase</fullName>
        <ecNumber evidence="5">3.2.1.39</ecNumber>
    </recommendedName>
    <alternativeName>
        <fullName evidence="19">Endo-1,3-beta-glucanase btgC</fullName>
    </alternativeName>
    <alternativeName>
        <fullName evidence="18">Laminarinase btgC</fullName>
    </alternativeName>
</protein>
<keyword evidence="6" id="KW-1003">Cell membrane</keyword>
<evidence type="ECO:0000256" key="12">
    <source>
        <dbReference type="ARBA" id="ARBA00023136"/>
    </source>
</evidence>
<keyword evidence="7" id="KW-0134">Cell wall</keyword>
<evidence type="ECO:0000256" key="14">
    <source>
        <dbReference type="ARBA" id="ARBA00023277"/>
    </source>
</evidence>
<evidence type="ECO:0000256" key="10">
    <source>
        <dbReference type="ARBA" id="ARBA00022801"/>
    </source>
</evidence>
<dbReference type="STRING" id="52586.A0A0B1PD02"/>
<dbReference type="GO" id="GO:0009986">
    <property type="term" value="C:cell surface"/>
    <property type="evidence" value="ECO:0007669"/>
    <property type="project" value="TreeGrafter"/>
</dbReference>
<keyword evidence="15" id="KW-0961">Cell wall biogenesis/degradation</keyword>
<keyword evidence="12 22" id="KW-0472">Membrane</keyword>
<evidence type="ECO:0000256" key="8">
    <source>
        <dbReference type="ARBA" id="ARBA00022525"/>
    </source>
</evidence>
<keyword evidence="8" id="KW-0964">Secreted</keyword>
<keyword evidence="22" id="KW-0812">Transmembrane</keyword>
<evidence type="ECO:0000256" key="2">
    <source>
        <dbReference type="ARBA" id="ARBA00004191"/>
    </source>
</evidence>
<dbReference type="GO" id="GO:0005576">
    <property type="term" value="C:extracellular region"/>
    <property type="evidence" value="ECO:0007669"/>
    <property type="project" value="TreeGrafter"/>
</dbReference>
<dbReference type="InterPro" id="IPR017853">
    <property type="entry name" value="GH"/>
</dbReference>
<evidence type="ECO:0000256" key="7">
    <source>
        <dbReference type="ARBA" id="ARBA00022512"/>
    </source>
</evidence>
<dbReference type="GO" id="GO:0000272">
    <property type="term" value="P:polysaccharide catabolic process"/>
    <property type="evidence" value="ECO:0007669"/>
    <property type="project" value="UniProtKB-KW"/>
</dbReference>
<evidence type="ECO:0000256" key="20">
    <source>
        <dbReference type="RuleBase" id="RU004335"/>
    </source>
</evidence>
<keyword evidence="14" id="KW-0119">Carbohydrate metabolism</keyword>
<feature type="region of interest" description="Disordered" evidence="21">
    <location>
        <begin position="324"/>
        <end position="352"/>
    </location>
</feature>
<comment type="catalytic activity">
    <reaction evidence="1">
        <text>Hydrolysis of (1-&gt;3)-beta-D-glucosidic linkages in (1-&gt;3)-beta-D-glucans.</text>
        <dbReference type="EC" id="3.2.1.39"/>
    </reaction>
</comment>
<accession>A0A0B1PD02</accession>
<dbReference type="EMBL" id="JNVN01000129">
    <property type="protein sequence ID" value="KHJ36138.1"/>
    <property type="molecule type" value="Genomic_DNA"/>
</dbReference>
<comment type="function">
    <text evidence="17">Glucanases play a role in cell expansion during growth, in cell-cell fusion during mating, and in spore release during sporulation. This enzyme may be involved in beta-glucan degradation. Active on laminarin and lichenan.</text>
</comment>
<evidence type="ECO:0000256" key="18">
    <source>
        <dbReference type="ARBA" id="ARBA00042373"/>
    </source>
</evidence>
<dbReference type="GO" id="GO:0009277">
    <property type="term" value="C:fungal-type cell wall"/>
    <property type="evidence" value="ECO:0007669"/>
    <property type="project" value="TreeGrafter"/>
</dbReference>